<evidence type="ECO:0000313" key="1">
    <source>
        <dbReference type="EMBL" id="ENO98630.1"/>
    </source>
</evidence>
<keyword evidence="2" id="KW-1185">Reference proteome</keyword>
<sequence length="338" mass="38555">MPGQWERLLLETADFPRRLSVSYASDLRHLIQRRLEHELALMGHQVRPAPSRLLRKNATIFSFAPFTDPNGNVHDAEFCFRYGTDDYSFSSLNYRYDYGSCRHPARFVAVPPLLLGNFGLVISSATSPSIVHPPPEITLAGIAEVKSGATGRVIVWLGARYNAQRCCSWVVSELEGIELDDPIAGPDKPLTYVYASEFSRQFAGARHALSEEDERELRQRMGYPEKGKPIREQILYESVCAIFGGANVTRRYRGRELLGLEIDVWVPALQLGFEYQGQQHDDRLPHWQTEDDFNNQKHRDARKVALARRLGIRLLHVGPRDELHREAILIKLRRLGLI</sequence>
<accession>N6Z400</accession>
<name>N6Z400_9RHOO</name>
<gene>
    <name evidence="1" type="ORF">C667_02958</name>
</gene>
<protein>
    <recommendedName>
        <fullName evidence="3">DUF559 domain-containing protein</fullName>
    </recommendedName>
</protein>
<proteinExistence type="predicted"/>
<reference evidence="1 2" key="1">
    <citation type="submission" date="2012-09" db="EMBL/GenBank/DDBJ databases">
        <title>Draft Genome Sequences of 6 Strains from Genus Thauera.</title>
        <authorList>
            <person name="Liu B."/>
            <person name="Shapleigh J.P."/>
            <person name="Frostegard A.H."/>
        </authorList>
    </citation>
    <scope>NUCLEOTIDE SEQUENCE [LARGE SCALE GENOMIC DNA]</scope>
    <source>
        <strain evidence="1 2">B4P</strain>
    </source>
</reference>
<evidence type="ECO:0000313" key="2">
    <source>
        <dbReference type="Proteomes" id="UP000013047"/>
    </source>
</evidence>
<organism evidence="1 2">
    <name type="scientific">Thauera phenylacetica B4P</name>
    <dbReference type="NCBI Taxonomy" id="1234382"/>
    <lineage>
        <taxon>Bacteria</taxon>
        <taxon>Pseudomonadati</taxon>
        <taxon>Pseudomonadota</taxon>
        <taxon>Betaproteobacteria</taxon>
        <taxon>Rhodocyclales</taxon>
        <taxon>Zoogloeaceae</taxon>
        <taxon>Thauera</taxon>
    </lineage>
</organism>
<evidence type="ECO:0008006" key="3">
    <source>
        <dbReference type="Google" id="ProtNLM"/>
    </source>
</evidence>
<dbReference type="AlphaFoldDB" id="N6Z400"/>
<dbReference type="EMBL" id="AMXF01000008">
    <property type="protein sequence ID" value="ENO98630.1"/>
    <property type="molecule type" value="Genomic_DNA"/>
</dbReference>
<dbReference type="Gene3D" id="3.40.960.10">
    <property type="entry name" value="VSR Endonuclease"/>
    <property type="match status" value="1"/>
</dbReference>
<comment type="caution">
    <text evidence="1">The sequence shown here is derived from an EMBL/GenBank/DDBJ whole genome shotgun (WGS) entry which is preliminary data.</text>
</comment>
<dbReference type="Proteomes" id="UP000013047">
    <property type="component" value="Unassembled WGS sequence"/>
</dbReference>